<dbReference type="RefSeq" id="WP_053997008.1">
    <property type="nucleotide sequence ID" value="NZ_CP065643.1"/>
</dbReference>
<dbReference type="GO" id="GO:0042803">
    <property type="term" value="F:protein homodimerization activity"/>
    <property type="evidence" value="ECO:0007669"/>
    <property type="project" value="InterPro"/>
</dbReference>
<dbReference type="AlphaFoldDB" id="A0A0M9DEL8"/>
<reference evidence="1 2" key="1">
    <citation type="submission" date="2015-07" db="EMBL/GenBank/DDBJ databases">
        <title>Genome sequencing project for genomic taxonomy and phylogenomics of Bacillus-like bacteria.</title>
        <authorList>
            <person name="Liu B."/>
            <person name="Wang J."/>
            <person name="Zhu Y."/>
            <person name="Liu G."/>
            <person name="Chen Q."/>
            <person name="Chen Z."/>
            <person name="Che J."/>
            <person name="Ge C."/>
            <person name="Shi H."/>
            <person name="Pan Z."/>
            <person name="Liu X."/>
        </authorList>
    </citation>
    <scope>NUCLEOTIDE SEQUENCE [LARGE SCALE GENOMIC DNA]</scope>
    <source>
        <strain evidence="1 2">DSM 54</strain>
    </source>
</reference>
<dbReference type="OrthoDB" id="2679474at2"/>
<dbReference type="EMBL" id="LGCI01000014">
    <property type="protein sequence ID" value="KOY79898.1"/>
    <property type="molecule type" value="Genomic_DNA"/>
</dbReference>
<evidence type="ECO:0008006" key="3">
    <source>
        <dbReference type="Google" id="ProtNLM"/>
    </source>
</evidence>
<evidence type="ECO:0000313" key="1">
    <source>
        <dbReference type="EMBL" id="KOY79898.1"/>
    </source>
</evidence>
<dbReference type="InterPro" id="IPR000740">
    <property type="entry name" value="GrpE"/>
</dbReference>
<dbReference type="Proteomes" id="UP000037977">
    <property type="component" value="Unassembled WGS sequence"/>
</dbReference>
<dbReference type="Pfam" id="PF01025">
    <property type="entry name" value="GrpE"/>
    <property type="match status" value="1"/>
</dbReference>
<evidence type="ECO:0000313" key="2">
    <source>
        <dbReference type="Proteomes" id="UP000037977"/>
    </source>
</evidence>
<comment type="caution">
    <text evidence="1">The sequence shown here is derived from an EMBL/GenBank/DDBJ whole genome shotgun (WGS) entry which is preliminary data.</text>
</comment>
<keyword evidence="2" id="KW-1185">Reference proteome</keyword>
<dbReference type="GO" id="GO:0051087">
    <property type="term" value="F:protein-folding chaperone binding"/>
    <property type="evidence" value="ECO:0007669"/>
    <property type="project" value="InterPro"/>
</dbReference>
<organism evidence="1 2">
    <name type="scientific">Lysinibacillus macroides</name>
    <dbReference type="NCBI Taxonomy" id="33935"/>
    <lineage>
        <taxon>Bacteria</taxon>
        <taxon>Bacillati</taxon>
        <taxon>Bacillota</taxon>
        <taxon>Bacilli</taxon>
        <taxon>Bacillales</taxon>
        <taxon>Bacillaceae</taxon>
        <taxon>Lysinibacillus</taxon>
    </lineage>
</organism>
<dbReference type="GO" id="GO:0006457">
    <property type="term" value="P:protein folding"/>
    <property type="evidence" value="ECO:0007669"/>
    <property type="project" value="InterPro"/>
</dbReference>
<dbReference type="STRING" id="33935.ADM90_22010"/>
<name>A0A0M9DEL8_9BACI</name>
<protein>
    <recommendedName>
        <fullName evidence="3">Nucleotide exchange factor GrpE</fullName>
    </recommendedName>
</protein>
<dbReference type="GO" id="GO:0000774">
    <property type="term" value="F:adenyl-nucleotide exchange factor activity"/>
    <property type="evidence" value="ECO:0007669"/>
    <property type="project" value="InterPro"/>
</dbReference>
<gene>
    <name evidence="1" type="ORF">ADM90_22010</name>
</gene>
<accession>A0A0M9DEL8</accession>
<dbReference type="PATRIC" id="fig|33935.3.peg.3652"/>
<sequence length="233" mass="26931">MRIYHDQPNWESNLDSIARKLLAILPTHYFKEEVIYVEIKSHIEQLLKENLSNLEEMVEKFEDFDVPEEQPLEVLIEQINTQVKKGTKVNMKMFEELRQFLDTRLDIQEDPDMVATIEAFEQERASYIHVMIKGIDSMDLIHRAASLSEKVDKDWVAETDKIISEHLNNLAQLGIVEIPVKGKILDGAYMESIGVVTTDNQVPLYTVVDVLERCFMDQKTTKIVRIAKVINVG</sequence>
<proteinExistence type="predicted"/>